<protein>
    <submittedName>
        <fullName evidence="3">LCP family protein</fullName>
    </submittedName>
</protein>
<accession>A0ABS7KT94</accession>
<organism evidence="3 4">
    <name type="scientific">Clostridium sardiniense</name>
    <name type="common">Clostridium absonum</name>
    <dbReference type="NCBI Taxonomy" id="29369"/>
    <lineage>
        <taxon>Bacteria</taxon>
        <taxon>Bacillati</taxon>
        <taxon>Bacillota</taxon>
        <taxon>Clostridia</taxon>
        <taxon>Eubacteriales</taxon>
        <taxon>Clostridiaceae</taxon>
        <taxon>Clostridium</taxon>
    </lineage>
</organism>
<dbReference type="PANTHER" id="PTHR33392:SF6">
    <property type="entry name" value="POLYISOPRENYL-TEICHOIC ACID--PEPTIDOGLYCAN TEICHOIC ACID TRANSFERASE TAGU"/>
    <property type="match status" value="1"/>
</dbReference>
<feature type="domain" description="Cell envelope-related transcriptional attenuator" evidence="2">
    <location>
        <begin position="82"/>
        <end position="224"/>
    </location>
</feature>
<dbReference type="Pfam" id="PF03816">
    <property type="entry name" value="LytR_cpsA_psr"/>
    <property type="match status" value="1"/>
</dbReference>
<dbReference type="EMBL" id="JAIKTU010000001">
    <property type="protein sequence ID" value="MBY0753949.1"/>
    <property type="molecule type" value="Genomic_DNA"/>
</dbReference>
<evidence type="ECO:0000256" key="1">
    <source>
        <dbReference type="ARBA" id="ARBA00006068"/>
    </source>
</evidence>
<comment type="similarity">
    <text evidence="1">Belongs to the LytR/CpsA/Psr (LCP) family.</text>
</comment>
<evidence type="ECO:0000259" key="2">
    <source>
        <dbReference type="Pfam" id="PF03816"/>
    </source>
</evidence>
<dbReference type="RefSeq" id="WP_221858304.1">
    <property type="nucleotide sequence ID" value="NZ_JAIKTU010000001.1"/>
</dbReference>
<evidence type="ECO:0000313" key="3">
    <source>
        <dbReference type="EMBL" id="MBY0753949.1"/>
    </source>
</evidence>
<gene>
    <name evidence="3" type="ORF">K5V21_00635</name>
</gene>
<keyword evidence="4" id="KW-1185">Reference proteome</keyword>
<name>A0ABS7KT94_CLOSR</name>
<evidence type="ECO:0000313" key="4">
    <source>
        <dbReference type="Proteomes" id="UP001299068"/>
    </source>
</evidence>
<dbReference type="PANTHER" id="PTHR33392">
    <property type="entry name" value="POLYISOPRENYL-TEICHOIC ACID--PEPTIDOGLYCAN TEICHOIC ACID TRANSFERASE TAGU"/>
    <property type="match status" value="1"/>
</dbReference>
<dbReference type="Gene3D" id="3.40.630.190">
    <property type="entry name" value="LCP protein"/>
    <property type="match status" value="1"/>
</dbReference>
<reference evidence="3 4" key="1">
    <citation type="journal article" date="2021" name="Cell Host Microbe">
        <title>in vivo commensal control of Clostridioides difficile virulence.</title>
        <authorList>
            <person name="Girinathan B.P."/>
            <person name="Dibenedetto N."/>
            <person name="Worley J.N."/>
            <person name="Peltier J."/>
            <person name="Arrieta-Ortiz M.L."/>
            <person name="Rupa Christinal Immanuel S."/>
            <person name="Lavin R."/>
            <person name="Delaney M.L."/>
            <person name="Cummins C."/>
            <person name="Hoffmann M."/>
            <person name="Luo Y."/>
            <person name="Gonzalez-Escalona N."/>
            <person name="Allard M."/>
            <person name="Onderdonk A.B."/>
            <person name="Gerber G.K."/>
            <person name="Sonenshein A.L."/>
            <person name="Baliga N."/>
            <person name="Dupuy B."/>
            <person name="Bry L."/>
        </authorList>
    </citation>
    <scope>NUCLEOTIDE SEQUENCE [LARGE SCALE GENOMIC DNA]</scope>
    <source>
        <strain evidence="3 4">DSM 599</strain>
    </source>
</reference>
<dbReference type="InterPro" id="IPR004474">
    <property type="entry name" value="LytR_CpsA_psr"/>
</dbReference>
<comment type="caution">
    <text evidence="3">The sequence shown here is derived from an EMBL/GenBank/DDBJ whole genome shotgun (WGS) entry which is preliminary data.</text>
</comment>
<dbReference type="InterPro" id="IPR050922">
    <property type="entry name" value="LytR/CpsA/Psr_CW_biosynth"/>
</dbReference>
<proteinExistence type="inferred from homology"/>
<dbReference type="Proteomes" id="UP001299068">
    <property type="component" value="Unassembled WGS sequence"/>
</dbReference>
<sequence length="310" mass="34856">MGKFKNIASWRKFLLVVCLLIILFFSGSFMYIKSLLNKTTKIDINKDNLSINKEVTQKLDKDNKIRNIALFGVDSPEGKNGRSDSIMILTIDDKNNELKLSSIMRDSYVNIKGHGEDKITHAYAFGGPELAVNTLNQNFDLDIENFITVDFTSLPKIIDKIGGIDLNITEGDLKYIGSSVTKTGKQTLNGEQALAYSRIRYDGGDQMRTQRHRNVIEGIFNKVKKLPVTSYPSLLNETLPLAQTNLSSSEFMTIGTDIISMGVSDMNQYRLPCDTHSKGTNMNGVYYMTFDKKAETNELHNFIYGNTAEK</sequence>
<dbReference type="NCBIfam" id="TIGR00350">
    <property type="entry name" value="lytR_cpsA_psr"/>
    <property type="match status" value="1"/>
</dbReference>